<accession>A0ABS6AVW0</accession>
<feature type="transmembrane region" description="Helical" evidence="2">
    <location>
        <begin position="59"/>
        <end position="80"/>
    </location>
</feature>
<feature type="compositionally biased region" description="Basic residues" evidence="1">
    <location>
        <begin position="7"/>
        <end position="16"/>
    </location>
</feature>
<protein>
    <recommendedName>
        <fullName evidence="5">DUF2628 domain-containing protein</fullName>
    </recommendedName>
</protein>
<dbReference type="RefSeq" id="WP_215917046.1">
    <property type="nucleotide sequence ID" value="NZ_JAHKNI010000003.1"/>
</dbReference>
<evidence type="ECO:0008006" key="5">
    <source>
        <dbReference type="Google" id="ProtNLM"/>
    </source>
</evidence>
<comment type="caution">
    <text evidence="3">The sequence shown here is derived from an EMBL/GenBank/DDBJ whole genome shotgun (WGS) entry which is preliminary data.</text>
</comment>
<sequence length="151" mass="16566">MSVCQPKGRRTRRGWSRTRQPALTRPSWDTAYSAYWEAPESRGQRLLGGARWRERLERYVYPPAALCVSLPTMAIGGALVGAPGLLLDWQLAAFLMAMWLASGVTVFVGRNSAALALTVYGFRRPSRVEGPRLESAWRAVCGSAGVDVPEG</sequence>
<dbReference type="EMBL" id="JAHKNI010000003">
    <property type="protein sequence ID" value="MBU3062169.1"/>
    <property type="molecule type" value="Genomic_DNA"/>
</dbReference>
<reference evidence="3 4" key="1">
    <citation type="submission" date="2021-06" db="EMBL/GenBank/DDBJ databases">
        <title>Actinomycetes sequencing.</title>
        <authorList>
            <person name="Shan Q."/>
        </authorList>
    </citation>
    <scope>NUCLEOTIDE SEQUENCE [LARGE SCALE GENOMIC DNA]</scope>
    <source>
        <strain evidence="3 4">NEAU-G5</strain>
    </source>
</reference>
<name>A0ABS6AVW0_9NOCA</name>
<evidence type="ECO:0000313" key="3">
    <source>
        <dbReference type="EMBL" id="MBU3062169.1"/>
    </source>
</evidence>
<evidence type="ECO:0000256" key="1">
    <source>
        <dbReference type="SAM" id="MobiDB-lite"/>
    </source>
</evidence>
<keyword evidence="2" id="KW-0812">Transmembrane</keyword>
<gene>
    <name evidence="3" type="ORF">KO481_11610</name>
</gene>
<evidence type="ECO:0000256" key="2">
    <source>
        <dbReference type="SAM" id="Phobius"/>
    </source>
</evidence>
<feature type="region of interest" description="Disordered" evidence="1">
    <location>
        <begin position="1"/>
        <end position="22"/>
    </location>
</feature>
<keyword evidence="2" id="KW-1133">Transmembrane helix</keyword>
<evidence type="ECO:0000313" key="4">
    <source>
        <dbReference type="Proteomes" id="UP000733379"/>
    </source>
</evidence>
<feature type="transmembrane region" description="Helical" evidence="2">
    <location>
        <begin position="92"/>
        <end position="122"/>
    </location>
</feature>
<keyword evidence="4" id="KW-1185">Reference proteome</keyword>
<proteinExistence type="predicted"/>
<dbReference type="Proteomes" id="UP000733379">
    <property type="component" value="Unassembled WGS sequence"/>
</dbReference>
<organism evidence="3 4">
    <name type="scientific">Nocardia albiluteola</name>
    <dbReference type="NCBI Taxonomy" id="2842303"/>
    <lineage>
        <taxon>Bacteria</taxon>
        <taxon>Bacillati</taxon>
        <taxon>Actinomycetota</taxon>
        <taxon>Actinomycetes</taxon>
        <taxon>Mycobacteriales</taxon>
        <taxon>Nocardiaceae</taxon>
        <taxon>Nocardia</taxon>
    </lineage>
</organism>
<keyword evidence="2" id="KW-0472">Membrane</keyword>